<feature type="active site" description="Proton acceptor; specific for L-alanine" evidence="5">
    <location>
        <position position="272"/>
    </location>
</feature>
<comment type="pathway">
    <text evidence="5">Amino-acid biosynthesis; D-alanine biosynthesis; D-alanine from L-alanine: step 1/1.</text>
</comment>
<gene>
    <name evidence="9" type="ORF">RUMCAL_02639</name>
</gene>
<dbReference type="OrthoDB" id="9813814at2"/>
<dbReference type="FunFam" id="2.40.37.10:FF:000006">
    <property type="entry name" value="Alanine racemase"/>
    <property type="match status" value="1"/>
</dbReference>
<dbReference type="InterPro" id="IPR000821">
    <property type="entry name" value="Ala_racemase"/>
</dbReference>
<dbReference type="PRINTS" id="PR00992">
    <property type="entry name" value="ALARACEMASE"/>
</dbReference>
<accession>U2LVT4</accession>
<evidence type="ECO:0000256" key="5">
    <source>
        <dbReference type="HAMAP-Rule" id="MF_01201"/>
    </source>
</evidence>
<dbReference type="Gene3D" id="2.40.37.10">
    <property type="entry name" value="Lyase, Ornithine Decarboxylase, Chain A, domain 1"/>
    <property type="match status" value="1"/>
</dbReference>
<dbReference type="InterPro" id="IPR009006">
    <property type="entry name" value="Ala_racemase/Decarboxylase_C"/>
</dbReference>
<keyword evidence="3 5" id="KW-0663">Pyridoxal phosphate</keyword>
<comment type="catalytic activity">
    <reaction evidence="1 5">
        <text>L-alanine = D-alanine</text>
        <dbReference type="Rhea" id="RHEA:20249"/>
        <dbReference type="ChEBI" id="CHEBI:57416"/>
        <dbReference type="ChEBI" id="CHEBI:57972"/>
        <dbReference type="EC" id="5.1.1.1"/>
    </reaction>
</comment>
<proteinExistence type="inferred from homology"/>
<feature type="modified residue" description="N6-(pyridoxal phosphate)lysine" evidence="5 6">
    <location>
        <position position="42"/>
    </location>
</feature>
<dbReference type="CDD" id="cd00430">
    <property type="entry name" value="PLPDE_III_AR"/>
    <property type="match status" value="1"/>
</dbReference>
<dbReference type="InterPro" id="IPR001608">
    <property type="entry name" value="Ala_racemase_N"/>
</dbReference>
<dbReference type="HAMAP" id="MF_01201">
    <property type="entry name" value="Ala_racemase"/>
    <property type="match status" value="1"/>
</dbReference>
<feature type="binding site" evidence="5 7">
    <location>
        <position position="320"/>
    </location>
    <ligand>
        <name>substrate</name>
    </ligand>
</feature>
<dbReference type="Gene3D" id="3.20.20.10">
    <property type="entry name" value="Alanine racemase"/>
    <property type="match status" value="1"/>
</dbReference>
<dbReference type="NCBIfam" id="TIGR00492">
    <property type="entry name" value="alr"/>
    <property type="match status" value="1"/>
</dbReference>
<dbReference type="RefSeq" id="WP_021680820.1">
    <property type="nucleotide sequence ID" value="NZ_KI260308.1"/>
</dbReference>
<evidence type="ECO:0000256" key="7">
    <source>
        <dbReference type="PIRSR" id="PIRSR600821-52"/>
    </source>
</evidence>
<dbReference type="GeneID" id="93692876"/>
<keyword evidence="10" id="KW-1185">Reference proteome</keyword>
<dbReference type="HOGENOM" id="CLU_028393_2_2_9"/>
<dbReference type="PANTHER" id="PTHR30511">
    <property type="entry name" value="ALANINE RACEMASE"/>
    <property type="match status" value="1"/>
</dbReference>
<dbReference type="PATRIC" id="fig|411473.3.peg.2208"/>
<comment type="caution">
    <text evidence="9">The sequence shown here is derived from an EMBL/GenBank/DDBJ whole genome shotgun (WGS) entry which is preliminary data.</text>
</comment>
<dbReference type="EMBL" id="AWVF01000323">
    <property type="protein sequence ID" value="ERJ91228.1"/>
    <property type="molecule type" value="Genomic_DNA"/>
</dbReference>
<evidence type="ECO:0000256" key="2">
    <source>
        <dbReference type="ARBA" id="ARBA00001933"/>
    </source>
</evidence>
<dbReference type="GO" id="GO:0030632">
    <property type="term" value="P:D-alanine biosynthetic process"/>
    <property type="evidence" value="ECO:0007669"/>
    <property type="project" value="UniProtKB-UniRule"/>
</dbReference>
<evidence type="ECO:0000256" key="3">
    <source>
        <dbReference type="ARBA" id="ARBA00022898"/>
    </source>
</evidence>
<dbReference type="Pfam" id="PF01168">
    <property type="entry name" value="Ala_racemase_N"/>
    <property type="match status" value="1"/>
</dbReference>
<evidence type="ECO:0000313" key="9">
    <source>
        <dbReference type="EMBL" id="ERJ91228.1"/>
    </source>
</evidence>
<dbReference type="AlphaFoldDB" id="U2LVT4"/>
<dbReference type="GO" id="GO:0009252">
    <property type="term" value="P:peptidoglycan biosynthetic process"/>
    <property type="evidence" value="ECO:0007669"/>
    <property type="project" value="TreeGrafter"/>
</dbReference>
<feature type="active site" description="Proton acceptor; specific for D-alanine" evidence="5">
    <location>
        <position position="42"/>
    </location>
</feature>
<dbReference type="STRING" id="411473.RUMCAL_02639"/>
<dbReference type="UniPathway" id="UPA00042">
    <property type="reaction ID" value="UER00497"/>
</dbReference>
<dbReference type="InterPro" id="IPR029066">
    <property type="entry name" value="PLP-binding_barrel"/>
</dbReference>
<dbReference type="PROSITE" id="PS00395">
    <property type="entry name" value="ALANINE_RACEMASE"/>
    <property type="match status" value="1"/>
</dbReference>
<comment type="similarity">
    <text evidence="5">Belongs to the alanine racemase family.</text>
</comment>
<name>U2LVT4_9FIRM</name>
<keyword evidence="4 5" id="KW-0413">Isomerase</keyword>
<evidence type="ECO:0000259" key="8">
    <source>
        <dbReference type="SMART" id="SM01005"/>
    </source>
</evidence>
<comment type="cofactor">
    <cofactor evidence="2 5 6">
        <name>pyridoxal 5'-phosphate</name>
        <dbReference type="ChEBI" id="CHEBI:597326"/>
    </cofactor>
</comment>
<dbReference type="SUPFAM" id="SSF50621">
    <property type="entry name" value="Alanine racemase C-terminal domain-like"/>
    <property type="match status" value="1"/>
</dbReference>
<evidence type="ECO:0000256" key="6">
    <source>
        <dbReference type="PIRSR" id="PIRSR600821-50"/>
    </source>
</evidence>
<dbReference type="PANTHER" id="PTHR30511:SF0">
    <property type="entry name" value="ALANINE RACEMASE, CATABOLIC-RELATED"/>
    <property type="match status" value="1"/>
</dbReference>
<dbReference type="SUPFAM" id="SSF51419">
    <property type="entry name" value="PLP-binding barrel"/>
    <property type="match status" value="1"/>
</dbReference>
<dbReference type="GO" id="GO:0005829">
    <property type="term" value="C:cytosol"/>
    <property type="evidence" value="ECO:0007669"/>
    <property type="project" value="TreeGrafter"/>
</dbReference>
<dbReference type="InterPro" id="IPR020622">
    <property type="entry name" value="Ala_racemase_pyridoxalP-BS"/>
</dbReference>
<dbReference type="EC" id="5.1.1.1" evidence="5"/>
<dbReference type="eggNOG" id="COG0787">
    <property type="taxonomic scope" value="Bacteria"/>
</dbReference>
<dbReference type="InterPro" id="IPR011079">
    <property type="entry name" value="Ala_racemase_C"/>
</dbReference>
<dbReference type="FunFam" id="3.20.20.10:FF:000002">
    <property type="entry name" value="Alanine racemase"/>
    <property type="match status" value="1"/>
</dbReference>
<feature type="binding site" evidence="5 7">
    <location>
        <position position="137"/>
    </location>
    <ligand>
        <name>substrate</name>
    </ligand>
</feature>
<dbReference type="Pfam" id="PF00842">
    <property type="entry name" value="Ala_racemase_C"/>
    <property type="match status" value="1"/>
</dbReference>
<reference evidence="9 10" key="1">
    <citation type="submission" date="2013-07" db="EMBL/GenBank/DDBJ databases">
        <authorList>
            <person name="Weinstock G."/>
            <person name="Sodergren E."/>
            <person name="Wylie T."/>
            <person name="Fulton L."/>
            <person name="Fulton R."/>
            <person name="Fronick C."/>
            <person name="O'Laughlin M."/>
            <person name="Godfrey J."/>
            <person name="Miner T."/>
            <person name="Herter B."/>
            <person name="Appelbaum E."/>
            <person name="Cordes M."/>
            <person name="Lek S."/>
            <person name="Wollam A."/>
            <person name="Pepin K.H."/>
            <person name="Palsikar V.B."/>
            <person name="Mitreva M."/>
            <person name="Wilson R.K."/>
        </authorList>
    </citation>
    <scope>NUCLEOTIDE SEQUENCE [LARGE SCALE GENOMIC DNA]</scope>
    <source>
        <strain evidence="9 10">ATCC 27760</strain>
    </source>
</reference>
<dbReference type="GO" id="GO:0030170">
    <property type="term" value="F:pyridoxal phosphate binding"/>
    <property type="evidence" value="ECO:0007669"/>
    <property type="project" value="UniProtKB-UniRule"/>
</dbReference>
<dbReference type="GO" id="GO:0008784">
    <property type="term" value="F:alanine racemase activity"/>
    <property type="evidence" value="ECO:0007669"/>
    <property type="project" value="UniProtKB-UniRule"/>
</dbReference>
<comment type="function">
    <text evidence="5">Catalyzes the interconversion of L-alanine and D-alanine. May also act on other amino acids.</text>
</comment>
<dbReference type="Proteomes" id="UP000016662">
    <property type="component" value="Unassembled WGS sequence"/>
</dbReference>
<dbReference type="SMART" id="SM01005">
    <property type="entry name" value="Ala_racemase_C"/>
    <property type="match status" value="1"/>
</dbReference>
<evidence type="ECO:0000256" key="4">
    <source>
        <dbReference type="ARBA" id="ARBA00023235"/>
    </source>
</evidence>
<feature type="domain" description="Alanine racemase C-terminal" evidence="8">
    <location>
        <begin position="251"/>
        <end position="380"/>
    </location>
</feature>
<organism evidence="9 10">
    <name type="scientific">Ruminococcus callidus ATCC 27760</name>
    <dbReference type="NCBI Taxonomy" id="411473"/>
    <lineage>
        <taxon>Bacteria</taxon>
        <taxon>Bacillati</taxon>
        <taxon>Bacillota</taxon>
        <taxon>Clostridia</taxon>
        <taxon>Eubacteriales</taxon>
        <taxon>Oscillospiraceae</taxon>
        <taxon>Ruminococcus</taxon>
    </lineage>
</organism>
<sequence>MEQEQQKRYRAWAEIDLNALTHNVQTVQNRLPAQTQFMAVVKANAYGHGDAAICQKLWELGVRWFAVSNLEEALSVRQLCPYGEIFILGYTPPEFAPELARNNIIQGVLSLEYARQLQSFAHQPVRCHIKLDTGMGRIGFRSNTPEDCAKALLPLFELDKLSIEGIYTHFAVADSVDADDMAYTQAQEDFIVAVYDRLAELGHTLKHLHFMNSAATVTRPNPRATLARVGIIMYGLEPNYPVHVPMELQPVMSLRSVVSHVKQVDAGTCISYGRTYTADKPRTIATVTIGYADGYARLLSNQADALLHGRRCPIVGRVCMDQLMLDVTDVPEEVKPGDVVTMFGTDGEETITADELAALYGTIGYEIVCGISKRVPRDVIGA</sequence>
<evidence type="ECO:0000313" key="10">
    <source>
        <dbReference type="Proteomes" id="UP000016662"/>
    </source>
</evidence>
<evidence type="ECO:0000256" key="1">
    <source>
        <dbReference type="ARBA" id="ARBA00000316"/>
    </source>
</evidence>
<protein>
    <recommendedName>
        <fullName evidence="5">Alanine racemase</fullName>
        <ecNumber evidence="5">5.1.1.1</ecNumber>
    </recommendedName>
</protein>